<keyword evidence="3" id="KW-1185">Reference proteome</keyword>
<comment type="caution">
    <text evidence="2">The sequence shown here is derived from an EMBL/GenBank/DDBJ whole genome shotgun (WGS) entry which is preliminary data.</text>
</comment>
<protein>
    <submittedName>
        <fullName evidence="2">Uncharacterized protein</fullName>
    </submittedName>
</protein>
<evidence type="ECO:0000313" key="3">
    <source>
        <dbReference type="Proteomes" id="UP001212152"/>
    </source>
</evidence>
<proteinExistence type="predicted"/>
<name>A0AAD5TLE1_9FUNG</name>
<gene>
    <name evidence="2" type="ORF">HDU87_002321</name>
</gene>
<organism evidence="2 3">
    <name type="scientific">Geranomyces variabilis</name>
    <dbReference type="NCBI Taxonomy" id="109894"/>
    <lineage>
        <taxon>Eukaryota</taxon>
        <taxon>Fungi</taxon>
        <taxon>Fungi incertae sedis</taxon>
        <taxon>Chytridiomycota</taxon>
        <taxon>Chytridiomycota incertae sedis</taxon>
        <taxon>Chytridiomycetes</taxon>
        <taxon>Spizellomycetales</taxon>
        <taxon>Powellomycetaceae</taxon>
        <taxon>Geranomyces</taxon>
    </lineage>
</organism>
<accession>A0AAD5TLE1</accession>
<sequence>MKASIILCALTAAFGVSAAPFFGKRQAASPTPAAPAAPAAPTAAIASVIGVQSIIGTRTEQIVVKTQVPQVQSLVVTRVVETPTVFTTAVVAPTQIVSQVAESSQTVIAGAPVMVATASPTVVYGIETLYSTQIVPTVVTSYITRQVPYTVQTSAISQVQVSFKVAPTITAPVSFTVPTVVPGTTIVNQVVPTQTQVVVVGTTPVPPSA</sequence>
<reference evidence="2" key="1">
    <citation type="submission" date="2020-05" db="EMBL/GenBank/DDBJ databases">
        <title>Phylogenomic resolution of chytrid fungi.</title>
        <authorList>
            <person name="Stajich J.E."/>
            <person name="Amses K."/>
            <person name="Simmons R."/>
            <person name="Seto K."/>
            <person name="Myers J."/>
            <person name="Bonds A."/>
            <person name="Quandt C.A."/>
            <person name="Barry K."/>
            <person name="Liu P."/>
            <person name="Grigoriev I."/>
            <person name="Longcore J.E."/>
            <person name="James T.Y."/>
        </authorList>
    </citation>
    <scope>NUCLEOTIDE SEQUENCE</scope>
    <source>
        <strain evidence="2">JEL0379</strain>
    </source>
</reference>
<dbReference type="AlphaFoldDB" id="A0AAD5TLE1"/>
<feature type="chain" id="PRO_5042058905" evidence="1">
    <location>
        <begin position="19"/>
        <end position="209"/>
    </location>
</feature>
<dbReference type="EMBL" id="JADGJQ010000018">
    <property type="protein sequence ID" value="KAJ3180096.1"/>
    <property type="molecule type" value="Genomic_DNA"/>
</dbReference>
<evidence type="ECO:0000313" key="2">
    <source>
        <dbReference type="EMBL" id="KAJ3180096.1"/>
    </source>
</evidence>
<dbReference type="Proteomes" id="UP001212152">
    <property type="component" value="Unassembled WGS sequence"/>
</dbReference>
<keyword evidence="1" id="KW-0732">Signal</keyword>
<feature type="signal peptide" evidence="1">
    <location>
        <begin position="1"/>
        <end position="18"/>
    </location>
</feature>
<evidence type="ECO:0000256" key="1">
    <source>
        <dbReference type="SAM" id="SignalP"/>
    </source>
</evidence>